<reference evidence="1" key="1">
    <citation type="submission" date="2021-11" db="EMBL/GenBank/DDBJ databases">
        <title>Genome sequence.</title>
        <authorList>
            <person name="Sun Q."/>
        </authorList>
    </citation>
    <scope>NUCLEOTIDE SEQUENCE</scope>
    <source>
        <strain evidence="1">JC732</strain>
    </source>
</reference>
<evidence type="ECO:0000313" key="1">
    <source>
        <dbReference type="EMBL" id="MCC9629595.1"/>
    </source>
</evidence>
<organism evidence="1 2">
    <name type="scientific">Blastopirellula sediminis</name>
    <dbReference type="NCBI Taxonomy" id="2894196"/>
    <lineage>
        <taxon>Bacteria</taxon>
        <taxon>Pseudomonadati</taxon>
        <taxon>Planctomycetota</taxon>
        <taxon>Planctomycetia</taxon>
        <taxon>Pirellulales</taxon>
        <taxon>Pirellulaceae</taxon>
        <taxon>Blastopirellula</taxon>
    </lineage>
</organism>
<comment type="caution">
    <text evidence="1">The sequence shown here is derived from an EMBL/GenBank/DDBJ whole genome shotgun (WGS) entry which is preliminary data.</text>
</comment>
<evidence type="ECO:0000313" key="2">
    <source>
        <dbReference type="Proteomes" id="UP001139103"/>
    </source>
</evidence>
<name>A0A9X1MNU4_9BACT</name>
<sequence>MHAAVLLMCVTIAGADVRESISTPQALSDLLTREAKQTSEVTWKFLEAGAVMESTLHFDQNQTQKITSHLVIVPCPGHPNLILAGHVVPPSGDQKINHYEGLTSFAALIDVDRNLISPIITNHRLNTMIPAQEAEDVARALERLGQQYCDRIAANPEKHDKSFMRADLKRTFINPPPITIECLLDNFNMNDMTFYSHLQVTGGDRRLKKAVNFKFSDLLMSELAVPAAEYFASKNAAVRKEGVE</sequence>
<gene>
    <name evidence="1" type="ORF">LOC68_14475</name>
</gene>
<dbReference type="AlphaFoldDB" id="A0A9X1MNU4"/>
<protein>
    <submittedName>
        <fullName evidence="1">Uncharacterized protein</fullName>
    </submittedName>
</protein>
<keyword evidence="2" id="KW-1185">Reference proteome</keyword>
<dbReference type="RefSeq" id="WP_230220006.1">
    <property type="nucleotide sequence ID" value="NZ_JAJKFT010000010.1"/>
</dbReference>
<dbReference type="EMBL" id="JAJKFT010000010">
    <property type="protein sequence ID" value="MCC9629595.1"/>
    <property type="molecule type" value="Genomic_DNA"/>
</dbReference>
<proteinExistence type="predicted"/>
<accession>A0A9X1MNU4</accession>
<dbReference type="Proteomes" id="UP001139103">
    <property type="component" value="Unassembled WGS sequence"/>
</dbReference>